<gene>
    <name evidence="1" type="ORF">FRX94_09780</name>
</gene>
<dbReference type="Proteomes" id="UP000320791">
    <property type="component" value="Unassembled WGS sequence"/>
</dbReference>
<dbReference type="PANTHER" id="PTHR30595:SF6">
    <property type="entry name" value="SCHLAFEN ALBA-2 DOMAIN-CONTAINING PROTEIN"/>
    <property type="match status" value="1"/>
</dbReference>
<sequence length="248" mass="28014">MKMTQPQYDSEPVMNAAPSDLDQHSTQLLVEKVKNRSATEHLSGDEEAILTQIGALTQAGEELHPTLAGLLTLGRNPQKFYPQLSATIVVLPTKKFGDRGPDGKRFLTSRRLNGTIQHITEAAPRELEQFFPASAHHKNFEGKRRVELLDVARSLIYCALTERDYSPQSHGSSLQIELYPDRLVLHYPGKFEEQARWNNQGIQTLMNTLEVSNYKRSVSELTDQLTSVDIPAPTINQERQRVQITLVR</sequence>
<organism evidence="1 2">
    <name type="scientific">Corynebacterium canis</name>
    <dbReference type="NCBI Taxonomy" id="679663"/>
    <lineage>
        <taxon>Bacteria</taxon>
        <taxon>Bacillati</taxon>
        <taxon>Actinomycetota</taxon>
        <taxon>Actinomycetes</taxon>
        <taxon>Mycobacteriales</taxon>
        <taxon>Corynebacteriaceae</taxon>
        <taxon>Corynebacterium</taxon>
    </lineage>
</organism>
<name>A0A5C5UEX9_9CORY</name>
<evidence type="ECO:0000313" key="1">
    <source>
        <dbReference type="EMBL" id="TWT23945.1"/>
    </source>
</evidence>
<dbReference type="RefSeq" id="WP_146325056.1">
    <property type="nucleotide sequence ID" value="NZ_BAABLR010000069.1"/>
</dbReference>
<evidence type="ECO:0000313" key="2">
    <source>
        <dbReference type="Proteomes" id="UP000320791"/>
    </source>
</evidence>
<keyword evidence="2" id="KW-1185">Reference proteome</keyword>
<proteinExistence type="predicted"/>
<dbReference type="EMBL" id="VOHM01000022">
    <property type="protein sequence ID" value="TWT23945.1"/>
    <property type="molecule type" value="Genomic_DNA"/>
</dbReference>
<accession>A0A5C5UEX9</accession>
<comment type="caution">
    <text evidence="1">The sequence shown here is derived from an EMBL/GenBank/DDBJ whole genome shotgun (WGS) entry which is preliminary data.</text>
</comment>
<dbReference type="OrthoDB" id="9805115at2"/>
<protein>
    <submittedName>
        <fullName evidence="1">Uncharacterized protein</fullName>
    </submittedName>
</protein>
<dbReference type="AlphaFoldDB" id="A0A5C5UEX9"/>
<reference evidence="1 2" key="1">
    <citation type="submission" date="2019-08" db="EMBL/GenBank/DDBJ databases">
        <authorList>
            <person name="Lei W."/>
        </authorList>
    </citation>
    <scope>NUCLEOTIDE SEQUENCE [LARGE SCALE GENOMIC DNA]</scope>
    <source>
        <strain evidence="1 2">CCUG 58627</strain>
    </source>
</reference>
<dbReference type="PANTHER" id="PTHR30595">
    <property type="entry name" value="GLPR-RELATED TRANSCRIPTIONAL REPRESSOR"/>
    <property type="match status" value="1"/>
</dbReference>